<dbReference type="RefSeq" id="WP_120536325.1">
    <property type="nucleotide sequence ID" value="NZ_RAWI01000007.1"/>
</dbReference>
<reference evidence="1 2" key="1">
    <citation type="submission" date="2018-09" db="EMBL/GenBank/DDBJ databases">
        <authorList>
            <person name="Livingstone P.G."/>
            <person name="Whitworth D.E."/>
        </authorList>
    </citation>
    <scope>NUCLEOTIDE SEQUENCE [LARGE SCALE GENOMIC DNA]</scope>
    <source>
        <strain evidence="1 2">CA031B</strain>
    </source>
</reference>
<protein>
    <submittedName>
        <fullName evidence="1">Uncharacterized protein</fullName>
    </submittedName>
</protein>
<dbReference type="EMBL" id="RAWI01000007">
    <property type="protein sequence ID" value="RKI16715.1"/>
    <property type="molecule type" value="Genomic_DNA"/>
</dbReference>
<proteinExistence type="predicted"/>
<comment type="caution">
    <text evidence="1">The sequence shown here is derived from an EMBL/GenBank/DDBJ whole genome shotgun (WGS) entry which is preliminary data.</text>
</comment>
<accession>A0ABX9QRJ6</accession>
<gene>
    <name evidence="1" type="ORF">D7Y13_01885</name>
</gene>
<keyword evidence="2" id="KW-1185">Reference proteome</keyword>
<organism evidence="1 2">
    <name type="scientific">Corallococcus praedator</name>
    <dbReference type="NCBI Taxonomy" id="2316724"/>
    <lineage>
        <taxon>Bacteria</taxon>
        <taxon>Pseudomonadati</taxon>
        <taxon>Myxococcota</taxon>
        <taxon>Myxococcia</taxon>
        <taxon>Myxococcales</taxon>
        <taxon>Cystobacterineae</taxon>
        <taxon>Myxococcaceae</taxon>
        <taxon>Corallococcus</taxon>
    </lineage>
</organism>
<dbReference type="Proteomes" id="UP000278907">
    <property type="component" value="Unassembled WGS sequence"/>
</dbReference>
<evidence type="ECO:0000313" key="2">
    <source>
        <dbReference type="Proteomes" id="UP000278907"/>
    </source>
</evidence>
<evidence type="ECO:0000313" key="1">
    <source>
        <dbReference type="EMBL" id="RKI16715.1"/>
    </source>
</evidence>
<name>A0ABX9QRJ6_9BACT</name>
<sequence length="77" mass="8199">MIDKVEGVRLRLLSATADGASIIPEEGPGSAGAIYSLRGARPDVDATGQFARAVLFEAKPTSGTGELYRELRLQRQP</sequence>